<evidence type="ECO:0000313" key="3">
    <source>
        <dbReference type="EMBL" id="GAF68402.1"/>
    </source>
</evidence>
<proteinExistence type="predicted"/>
<feature type="non-terminal residue" evidence="3">
    <location>
        <position position="416"/>
    </location>
</feature>
<evidence type="ECO:0000259" key="2">
    <source>
        <dbReference type="Pfam" id="PF13205"/>
    </source>
</evidence>
<accession>X0RXB9</accession>
<gene>
    <name evidence="3" type="ORF">S01H1_12466</name>
</gene>
<sequence>TVALAPTNLSAPAYINNVNEASYTVDGDAEADSTVEVRITDGTTTVTNTGTATGGSFSIAVDVSSLAEGTNNITIDAKATDAADNESAYSSALTRSKDTSAPTVSVAVTPDPAKAGTVTFVLTFNEGMNTGVAPTVTFGNANPYDQNAVSGSWDNTTQWTGTGTAAADDEGINTVSVSVAEDLAGNPMVTDTSTTFVVDTTAPVVDSLSPADGAANVNPSDNLQIDFSENVYEGSGDIVIYNSDDSVFETIAVADTSIAGDVVSITVAGSFVEGADYYVQVASTAFEDLVGNTYAEISDKTSWNFCILEGILTVTTPTGPYTVDNKAGADTEVDKSGAGTPEVSIARYKSNPHGSVPSGLQAAGDYIDVHIDDITDVDEIVIRKYYTNDDISGLVESDLRIYYWDGTAAAWAQCSD</sequence>
<dbReference type="InterPro" id="IPR013783">
    <property type="entry name" value="Ig-like_fold"/>
</dbReference>
<evidence type="ECO:0000256" key="1">
    <source>
        <dbReference type="ARBA" id="ARBA00022729"/>
    </source>
</evidence>
<feature type="domain" description="SbsA Ig-like" evidence="2">
    <location>
        <begin position="199"/>
        <end position="305"/>
    </location>
</feature>
<reference evidence="3" key="1">
    <citation type="journal article" date="2014" name="Front. Microbiol.">
        <title>High frequency of phylogenetically diverse reductive dehalogenase-homologous genes in deep subseafloor sedimentary metagenomes.</title>
        <authorList>
            <person name="Kawai M."/>
            <person name="Futagami T."/>
            <person name="Toyoda A."/>
            <person name="Takaki Y."/>
            <person name="Nishi S."/>
            <person name="Hori S."/>
            <person name="Arai W."/>
            <person name="Tsubouchi T."/>
            <person name="Morono Y."/>
            <person name="Uchiyama I."/>
            <person name="Ito T."/>
            <person name="Fujiyama A."/>
            <person name="Inagaki F."/>
            <person name="Takami H."/>
        </authorList>
    </citation>
    <scope>NUCLEOTIDE SEQUENCE</scope>
    <source>
        <strain evidence="3">Expedition CK06-06</strain>
    </source>
</reference>
<organism evidence="3">
    <name type="scientific">marine sediment metagenome</name>
    <dbReference type="NCBI Taxonomy" id="412755"/>
    <lineage>
        <taxon>unclassified sequences</taxon>
        <taxon>metagenomes</taxon>
        <taxon>ecological metagenomes</taxon>
    </lineage>
</organism>
<dbReference type="AlphaFoldDB" id="X0RXB9"/>
<keyword evidence="1" id="KW-0732">Signal</keyword>
<dbReference type="Pfam" id="PF13205">
    <property type="entry name" value="Big_5"/>
    <property type="match status" value="1"/>
</dbReference>
<dbReference type="Gene3D" id="2.60.40.10">
    <property type="entry name" value="Immunoglobulins"/>
    <property type="match status" value="1"/>
</dbReference>
<name>X0RXB9_9ZZZZ</name>
<protein>
    <recommendedName>
        <fullName evidence="2">SbsA Ig-like domain-containing protein</fullName>
    </recommendedName>
</protein>
<dbReference type="EMBL" id="BARS01006399">
    <property type="protein sequence ID" value="GAF68402.1"/>
    <property type="molecule type" value="Genomic_DNA"/>
</dbReference>
<dbReference type="InterPro" id="IPR032812">
    <property type="entry name" value="SbsA_Ig"/>
</dbReference>
<feature type="non-terminal residue" evidence="3">
    <location>
        <position position="1"/>
    </location>
</feature>
<comment type="caution">
    <text evidence="3">The sequence shown here is derived from an EMBL/GenBank/DDBJ whole genome shotgun (WGS) entry which is preliminary data.</text>
</comment>